<dbReference type="EC" id="3.1.4.58" evidence="2"/>
<dbReference type="InterPro" id="IPR014051">
    <property type="entry name" value="Phosphoesterase_HXTX"/>
</dbReference>
<evidence type="ECO:0000256" key="1">
    <source>
        <dbReference type="ARBA" id="ARBA00022801"/>
    </source>
</evidence>
<feature type="active site" description="Proton acceptor" evidence="2">
    <location>
        <position position="120"/>
    </location>
</feature>
<evidence type="ECO:0000313" key="4">
    <source>
        <dbReference type="EMBL" id="VFU10682.1"/>
    </source>
</evidence>
<reference evidence="4 5" key="1">
    <citation type="submission" date="2019-03" db="EMBL/GenBank/DDBJ databases">
        <authorList>
            <person name="Kox A.R. M."/>
        </authorList>
    </citation>
    <scope>NUCLEOTIDE SEQUENCE [LARGE SCALE GENOMIC DNA]</scope>
    <source>
        <strain evidence="4">MTUNDRAET4 annotated genome</strain>
    </source>
</reference>
<protein>
    <recommendedName>
        <fullName evidence="2">RNA 2',3'-cyclic phosphodiesterase</fullName>
        <shortName evidence="2">RNA 2',3'-CPDase</shortName>
        <ecNumber evidence="2">3.1.4.58</ecNumber>
    </recommendedName>
</protein>
<feature type="domain" description="Phosphoesterase HXTX" evidence="3">
    <location>
        <begin position="90"/>
        <end position="161"/>
    </location>
</feature>
<dbReference type="PANTHER" id="PTHR35561:SF1">
    <property type="entry name" value="RNA 2',3'-CYCLIC PHOSPHODIESTERASE"/>
    <property type="match status" value="1"/>
</dbReference>
<dbReference type="HAMAP" id="MF_01940">
    <property type="entry name" value="RNA_CPDase"/>
    <property type="match status" value="1"/>
</dbReference>
<dbReference type="Gene3D" id="3.90.1140.10">
    <property type="entry name" value="Cyclic phosphodiesterase"/>
    <property type="match status" value="1"/>
</dbReference>
<evidence type="ECO:0000259" key="3">
    <source>
        <dbReference type="Pfam" id="PF02834"/>
    </source>
</evidence>
<feature type="active site" description="Proton donor" evidence="2">
    <location>
        <position position="37"/>
    </location>
</feature>
<dbReference type="InterPro" id="IPR009097">
    <property type="entry name" value="Cyclic_Pdiesterase"/>
</dbReference>
<dbReference type="AlphaFoldDB" id="A0A4U8Z578"/>
<dbReference type="KEGG" id="mtun:MTUNDRAET4_3801"/>
<dbReference type="GO" id="GO:0004113">
    <property type="term" value="F:2',3'-cyclic-nucleotide 3'-phosphodiesterase activity"/>
    <property type="evidence" value="ECO:0007669"/>
    <property type="project" value="InterPro"/>
</dbReference>
<dbReference type="GO" id="GO:0008664">
    <property type="term" value="F:RNA 2',3'-cyclic 3'-phosphodiesterase activity"/>
    <property type="evidence" value="ECO:0007669"/>
    <property type="project" value="UniProtKB-EC"/>
</dbReference>
<evidence type="ECO:0000256" key="2">
    <source>
        <dbReference type="HAMAP-Rule" id="MF_01940"/>
    </source>
</evidence>
<sequence>MPRLFTGLEIPPDLAMDLAMMRGGIYGARWIDVENYHITLRFIGDIDDATARDVHASLEQIRRKPFTVEIETLSSFGGDKPRAIVAKAKPATPLVELQAQQERLLRRMGIPPEPRKFTPHVTLARLRAASSMAVADYLSTRGFFFSRRFEAQRFVLFSSRGLDRRRPLRHRGGLPAGLRFCPAPASIV</sequence>
<feature type="short sequence motif" description="HXTX 1" evidence="2">
    <location>
        <begin position="37"/>
        <end position="40"/>
    </location>
</feature>
<dbReference type="NCBIfam" id="TIGR02258">
    <property type="entry name" value="2_5_ligase"/>
    <property type="match status" value="1"/>
</dbReference>
<proteinExistence type="inferred from homology"/>
<name>A0A4U8Z578_METTU</name>
<accession>A0A4U8Z578</accession>
<dbReference type="InterPro" id="IPR004175">
    <property type="entry name" value="RNA_CPDase"/>
</dbReference>
<organism evidence="4 5">
    <name type="scientific">Methylocella tundrae</name>
    <dbReference type="NCBI Taxonomy" id="227605"/>
    <lineage>
        <taxon>Bacteria</taxon>
        <taxon>Pseudomonadati</taxon>
        <taxon>Pseudomonadota</taxon>
        <taxon>Alphaproteobacteria</taxon>
        <taxon>Hyphomicrobiales</taxon>
        <taxon>Beijerinckiaceae</taxon>
        <taxon>Methylocella</taxon>
    </lineage>
</organism>
<keyword evidence="1 2" id="KW-0378">Hydrolase</keyword>
<feature type="short sequence motif" description="HXTX 2" evidence="2">
    <location>
        <begin position="120"/>
        <end position="123"/>
    </location>
</feature>
<dbReference type="PANTHER" id="PTHR35561">
    <property type="entry name" value="RNA 2',3'-CYCLIC PHOSPHODIESTERASE"/>
    <property type="match status" value="1"/>
</dbReference>
<evidence type="ECO:0000313" key="5">
    <source>
        <dbReference type="Proteomes" id="UP000294360"/>
    </source>
</evidence>
<comment type="catalytic activity">
    <reaction evidence="2">
        <text>a 3'-end 2',3'-cyclophospho-ribonucleotide-RNA + H2O = a 3'-end 2'-phospho-ribonucleotide-RNA + H(+)</text>
        <dbReference type="Rhea" id="RHEA:11828"/>
        <dbReference type="Rhea" id="RHEA-COMP:10464"/>
        <dbReference type="Rhea" id="RHEA-COMP:17353"/>
        <dbReference type="ChEBI" id="CHEBI:15377"/>
        <dbReference type="ChEBI" id="CHEBI:15378"/>
        <dbReference type="ChEBI" id="CHEBI:83064"/>
        <dbReference type="ChEBI" id="CHEBI:173113"/>
        <dbReference type="EC" id="3.1.4.58"/>
    </reaction>
</comment>
<dbReference type="SUPFAM" id="SSF55144">
    <property type="entry name" value="LigT-like"/>
    <property type="match status" value="1"/>
</dbReference>
<dbReference type="EMBL" id="LR536450">
    <property type="protein sequence ID" value="VFU10682.1"/>
    <property type="molecule type" value="Genomic_DNA"/>
</dbReference>
<comment type="similarity">
    <text evidence="2">Belongs to the 2H phosphoesterase superfamily. ThpR family.</text>
</comment>
<dbReference type="Pfam" id="PF02834">
    <property type="entry name" value="LigT_PEase"/>
    <property type="match status" value="2"/>
</dbReference>
<gene>
    <name evidence="4" type="ORF">MTUNDRAET4_3801</name>
</gene>
<dbReference type="Proteomes" id="UP000294360">
    <property type="component" value="Chromosome"/>
</dbReference>
<feature type="domain" description="Phosphoesterase HXTX" evidence="3">
    <location>
        <begin position="9"/>
        <end position="83"/>
    </location>
</feature>
<comment type="function">
    <text evidence="2">Hydrolyzes RNA 2',3'-cyclic phosphodiester to an RNA 2'-phosphomonoester.</text>
</comment>